<evidence type="ECO:0000256" key="2">
    <source>
        <dbReference type="ARBA" id="ARBA00022898"/>
    </source>
</evidence>
<comment type="caution">
    <text evidence="6">The sequence shown here is derived from an EMBL/GenBank/DDBJ whole genome shotgun (WGS) entry which is preliminary data.</text>
</comment>
<dbReference type="InterPro" id="IPR000821">
    <property type="entry name" value="Ala_racemase"/>
</dbReference>
<sequence>MSLDRPNTFEIDLSAVARATARVRAQIGPGVMFFATLKSDAYGYGVLPAARTVLAHGADALSLACVSDAIAMRAAGIDAPILLYAGVLHDADAVRAYETHGFMPTIHDEASFQALCRHASRRLDVAVKVDVGPERIGVPYSEAAGFVARVAAHPMLRLAVVNAHPNVRGGERAAACLDWQYERMVELARRLREAGIRGHRTVMASSKVLRMAGSRMAFDAVDPGAALFSEVDAAGGNAAQAFHALKSRLIAVRTVERDAFLDEAPFAMRPGMRVGVLPIGYSDGVHRAHAGCALVRGRRVPIVGNAALEYLRLDLSEVPDAQPGDEAVLIGAQGGMAIAPQEAMRHQGAARVIDMALQIGRGVKRIYLPA</sequence>
<dbReference type="Proteomes" id="UP000216020">
    <property type="component" value="Unassembled WGS sequence"/>
</dbReference>
<evidence type="ECO:0000256" key="4">
    <source>
        <dbReference type="PIRSR" id="PIRSR600821-50"/>
    </source>
</evidence>
<dbReference type="EMBL" id="NEVM01000005">
    <property type="protein sequence ID" value="OZI31256.1"/>
    <property type="molecule type" value="Genomic_DNA"/>
</dbReference>
<evidence type="ECO:0000256" key="1">
    <source>
        <dbReference type="ARBA" id="ARBA00001933"/>
    </source>
</evidence>
<dbReference type="InterPro" id="IPR001608">
    <property type="entry name" value="Ala_racemase_N"/>
</dbReference>
<keyword evidence="3" id="KW-0413">Isomerase</keyword>
<dbReference type="GO" id="GO:0006522">
    <property type="term" value="P:alanine metabolic process"/>
    <property type="evidence" value="ECO:0007669"/>
    <property type="project" value="InterPro"/>
</dbReference>
<dbReference type="PRINTS" id="PR00992">
    <property type="entry name" value="ALARACEMASE"/>
</dbReference>
<dbReference type="GO" id="GO:0005829">
    <property type="term" value="C:cytosol"/>
    <property type="evidence" value="ECO:0007669"/>
    <property type="project" value="TreeGrafter"/>
</dbReference>
<dbReference type="InterPro" id="IPR009006">
    <property type="entry name" value="Ala_racemase/Decarboxylase_C"/>
</dbReference>
<evidence type="ECO:0000256" key="3">
    <source>
        <dbReference type="ARBA" id="ARBA00023235"/>
    </source>
</evidence>
<dbReference type="Gene3D" id="2.40.37.10">
    <property type="entry name" value="Lyase, Ornithine Decarboxylase, Chain A, domain 1"/>
    <property type="match status" value="1"/>
</dbReference>
<protein>
    <recommendedName>
        <fullName evidence="5">Alanine racemase C-terminal domain-containing protein</fullName>
    </recommendedName>
</protein>
<keyword evidence="2 4" id="KW-0663">Pyridoxal phosphate</keyword>
<dbReference type="OrthoDB" id="9813814at2"/>
<reference evidence="7" key="1">
    <citation type="submission" date="2017-05" db="EMBL/GenBank/DDBJ databases">
        <title>Complete and WGS of Bordetella genogroups.</title>
        <authorList>
            <person name="Spilker T."/>
            <person name="Lipuma J."/>
        </authorList>
    </citation>
    <scope>NUCLEOTIDE SEQUENCE [LARGE SCALE GENOMIC DNA]</scope>
    <source>
        <strain evidence="7">AU16122</strain>
    </source>
</reference>
<comment type="cofactor">
    <cofactor evidence="1 4">
        <name>pyridoxal 5'-phosphate</name>
        <dbReference type="ChEBI" id="CHEBI:597326"/>
    </cofactor>
</comment>
<proteinExistence type="predicted"/>
<dbReference type="InterPro" id="IPR029066">
    <property type="entry name" value="PLP-binding_barrel"/>
</dbReference>
<gene>
    <name evidence="6" type="ORF">CAL29_25360</name>
</gene>
<organism evidence="6 7">
    <name type="scientific">Bordetella genomosp. 10</name>
    <dbReference type="NCBI Taxonomy" id="1416804"/>
    <lineage>
        <taxon>Bacteria</taxon>
        <taxon>Pseudomonadati</taxon>
        <taxon>Pseudomonadota</taxon>
        <taxon>Betaproteobacteria</taxon>
        <taxon>Burkholderiales</taxon>
        <taxon>Alcaligenaceae</taxon>
        <taxon>Bordetella</taxon>
    </lineage>
</organism>
<dbReference type="InterPro" id="IPR011079">
    <property type="entry name" value="Ala_racemase_C"/>
</dbReference>
<feature type="modified residue" description="N6-(pyridoxal phosphate)lysine" evidence="4">
    <location>
        <position position="38"/>
    </location>
</feature>
<dbReference type="AlphaFoldDB" id="A0A261S1P9"/>
<feature type="domain" description="Alanine racemase C-terminal" evidence="5">
    <location>
        <begin position="241"/>
        <end position="368"/>
    </location>
</feature>
<dbReference type="SMART" id="SM01005">
    <property type="entry name" value="Ala_racemase_C"/>
    <property type="match status" value="1"/>
</dbReference>
<dbReference type="PANTHER" id="PTHR30511:SF0">
    <property type="entry name" value="ALANINE RACEMASE, CATABOLIC-RELATED"/>
    <property type="match status" value="1"/>
</dbReference>
<accession>A0A261S1P9</accession>
<evidence type="ECO:0000313" key="6">
    <source>
        <dbReference type="EMBL" id="OZI31256.1"/>
    </source>
</evidence>
<name>A0A261S1P9_9BORD</name>
<dbReference type="GO" id="GO:0008784">
    <property type="term" value="F:alanine racemase activity"/>
    <property type="evidence" value="ECO:0007669"/>
    <property type="project" value="InterPro"/>
</dbReference>
<dbReference type="Pfam" id="PF01168">
    <property type="entry name" value="Ala_racemase_N"/>
    <property type="match status" value="1"/>
</dbReference>
<dbReference type="SUPFAM" id="SSF51419">
    <property type="entry name" value="PLP-binding barrel"/>
    <property type="match status" value="1"/>
</dbReference>
<dbReference type="PANTHER" id="PTHR30511">
    <property type="entry name" value="ALANINE RACEMASE"/>
    <property type="match status" value="1"/>
</dbReference>
<keyword evidence="7" id="KW-1185">Reference proteome</keyword>
<dbReference type="RefSeq" id="WP_094855671.1">
    <property type="nucleotide sequence ID" value="NZ_NEVM01000005.1"/>
</dbReference>
<evidence type="ECO:0000313" key="7">
    <source>
        <dbReference type="Proteomes" id="UP000216020"/>
    </source>
</evidence>
<evidence type="ECO:0000259" key="5">
    <source>
        <dbReference type="SMART" id="SM01005"/>
    </source>
</evidence>
<dbReference type="Gene3D" id="3.20.20.10">
    <property type="entry name" value="Alanine racemase"/>
    <property type="match status" value="1"/>
</dbReference>
<dbReference type="SUPFAM" id="SSF50621">
    <property type="entry name" value="Alanine racemase C-terminal domain-like"/>
    <property type="match status" value="1"/>
</dbReference>
<dbReference type="GO" id="GO:0030170">
    <property type="term" value="F:pyridoxal phosphate binding"/>
    <property type="evidence" value="ECO:0007669"/>
    <property type="project" value="TreeGrafter"/>
</dbReference>
<dbReference type="Pfam" id="PF00842">
    <property type="entry name" value="Ala_racemase_C"/>
    <property type="match status" value="1"/>
</dbReference>